<feature type="binding site" evidence="2">
    <location>
        <begin position="123"/>
        <end position="124"/>
    </location>
    <ligand>
        <name>ATP</name>
        <dbReference type="ChEBI" id="CHEBI:30616"/>
    </ligand>
</feature>
<evidence type="ECO:0000256" key="2">
    <source>
        <dbReference type="HAMAP-Rule" id="MF_02128"/>
    </source>
</evidence>
<dbReference type="InterPro" id="IPR006283">
    <property type="entry name" value="ThiL-like"/>
</dbReference>
<evidence type="ECO:0000259" key="3">
    <source>
        <dbReference type="Pfam" id="PF00586"/>
    </source>
</evidence>
<dbReference type="AlphaFoldDB" id="A0A3D3R8F8"/>
<dbReference type="Pfam" id="PF00586">
    <property type="entry name" value="AIRS"/>
    <property type="match status" value="1"/>
</dbReference>
<feature type="binding site" evidence="2">
    <location>
        <position position="76"/>
    </location>
    <ligand>
        <name>Mg(2+)</name>
        <dbReference type="ChEBI" id="CHEBI:18420"/>
        <label>3</label>
    </ligand>
</feature>
<feature type="binding site" evidence="2">
    <location>
        <position position="30"/>
    </location>
    <ligand>
        <name>Mg(2+)</name>
        <dbReference type="ChEBI" id="CHEBI:18420"/>
        <label>3</label>
    </ligand>
</feature>
<comment type="caution">
    <text evidence="5">The sequence shown here is derived from an EMBL/GenBank/DDBJ whole genome shotgun (WGS) entry which is preliminary data.</text>
</comment>
<dbReference type="Proteomes" id="UP000263642">
    <property type="component" value="Unassembled WGS sequence"/>
</dbReference>
<dbReference type="CDD" id="cd02194">
    <property type="entry name" value="ThiL"/>
    <property type="match status" value="1"/>
</dbReference>
<dbReference type="Gene3D" id="3.90.650.10">
    <property type="entry name" value="PurM-like C-terminal domain"/>
    <property type="match status" value="1"/>
</dbReference>
<dbReference type="EMBL" id="DQAY01000073">
    <property type="protein sequence ID" value="HCO23910.1"/>
    <property type="molecule type" value="Genomic_DNA"/>
</dbReference>
<feature type="binding site" evidence="2">
    <location>
        <position position="150"/>
    </location>
    <ligand>
        <name>ATP</name>
        <dbReference type="ChEBI" id="CHEBI:30616"/>
    </ligand>
</feature>
<dbReference type="UniPathway" id="UPA00060">
    <property type="reaction ID" value="UER00142"/>
</dbReference>
<dbReference type="InterPro" id="IPR010918">
    <property type="entry name" value="PurM-like_C_dom"/>
</dbReference>
<evidence type="ECO:0000313" key="5">
    <source>
        <dbReference type="EMBL" id="HCO23910.1"/>
    </source>
</evidence>
<dbReference type="EC" id="2.7.4.16" evidence="2"/>
<dbReference type="InterPro" id="IPR036921">
    <property type="entry name" value="PurM-like_N_sf"/>
</dbReference>
<keyword evidence="2" id="KW-0460">Magnesium</keyword>
<gene>
    <name evidence="2" type="primary">thiL</name>
    <name evidence="5" type="ORF">DIT97_12990</name>
</gene>
<feature type="binding site" evidence="2">
    <location>
        <position position="54"/>
    </location>
    <ligand>
        <name>substrate</name>
    </ligand>
</feature>
<feature type="binding site" evidence="2">
    <location>
        <position position="199"/>
    </location>
    <ligand>
        <name>ATP</name>
        <dbReference type="ChEBI" id="CHEBI:30616"/>
    </ligand>
</feature>
<feature type="binding site" evidence="2">
    <location>
        <position position="76"/>
    </location>
    <ligand>
        <name>Mg(2+)</name>
        <dbReference type="ChEBI" id="CHEBI:18420"/>
        <label>4</label>
    </ligand>
</feature>
<comment type="catalytic activity">
    <reaction evidence="2">
        <text>thiamine phosphate + ATP = thiamine diphosphate + ADP</text>
        <dbReference type="Rhea" id="RHEA:15913"/>
        <dbReference type="ChEBI" id="CHEBI:30616"/>
        <dbReference type="ChEBI" id="CHEBI:37575"/>
        <dbReference type="ChEBI" id="CHEBI:58937"/>
        <dbReference type="ChEBI" id="CHEBI:456216"/>
        <dbReference type="EC" id="2.7.4.16"/>
    </reaction>
</comment>
<feature type="binding site" evidence="2">
    <location>
        <position position="200"/>
    </location>
    <ligand>
        <name>Mg(2+)</name>
        <dbReference type="ChEBI" id="CHEBI:18420"/>
        <label>5</label>
    </ligand>
</feature>
<keyword evidence="1 2" id="KW-0784">Thiamine biosynthesis</keyword>
<dbReference type="HAMAP" id="MF_02128">
    <property type="entry name" value="TMP_kinase"/>
    <property type="match status" value="1"/>
</dbReference>
<dbReference type="InterPro" id="IPR036676">
    <property type="entry name" value="PurM-like_C_sf"/>
</dbReference>
<dbReference type="PANTHER" id="PTHR30270">
    <property type="entry name" value="THIAMINE-MONOPHOSPHATE KINASE"/>
    <property type="match status" value="1"/>
</dbReference>
<feature type="binding site" evidence="2">
    <location>
        <position position="124"/>
    </location>
    <ligand>
        <name>Mg(2+)</name>
        <dbReference type="ChEBI" id="CHEBI:18420"/>
        <label>1</label>
    </ligand>
</feature>
<feature type="domain" description="PurM-like N-terminal" evidence="3">
    <location>
        <begin position="28"/>
        <end position="141"/>
    </location>
</feature>
<dbReference type="SUPFAM" id="SSF56042">
    <property type="entry name" value="PurM C-terminal domain-like"/>
    <property type="match status" value="1"/>
</dbReference>
<feature type="binding site" evidence="2">
    <location>
        <position position="46"/>
    </location>
    <ligand>
        <name>Mg(2+)</name>
        <dbReference type="ChEBI" id="CHEBI:18420"/>
        <label>1</label>
    </ligand>
</feature>
<comment type="caution">
    <text evidence="2">Lacks conserved residue(s) required for the propagation of feature annotation.</text>
</comment>
<comment type="miscellaneous">
    <text evidence="2">Reaction mechanism of ThiL seems to utilize a direct, inline transfer of the gamma-phosphate of ATP to TMP rather than a phosphorylated enzyme intermediate.</text>
</comment>
<reference evidence="5 6" key="1">
    <citation type="journal article" date="2018" name="Nat. Biotechnol.">
        <title>A standardized bacterial taxonomy based on genome phylogeny substantially revises the tree of life.</title>
        <authorList>
            <person name="Parks D.H."/>
            <person name="Chuvochina M."/>
            <person name="Waite D.W."/>
            <person name="Rinke C."/>
            <person name="Skarshewski A."/>
            <person name="Chaumeil P.A."/>
            <person name="Hugenholtz P."/>
        </authorList>
    </citation>
    <scope>NUCLEOTIDE SEQUENCE [LARGE SCALE GENOMIC DNA]</scope>
    <source>
        <strain evidence="5">UBA9375</strain>
    </source>
</reference>
<sequence>MTAFHEFELIEWIRSQKGMSHTNLLGIGDDTAILQPPAHSELLLATDMLMEGAHFTFPPATPELAGRKALAVNLSDIAAMGGTPHSALVSLALPRSRGSEFAKSVMQGIMELAAEFQTQLAGGDTNSWDGPLVINVAIIGTADQSHSIKRSGAQPGDWIFVTGALGGSLESHHLTFQPRVREAVALMETVTIKSMIDVSDGLASDLQHILAESDVGAVIQSKQIPISPRVSSELTDAERLQKALSDGEDFELLFTVSAEQGQRLRDQNPLSIPLTHIGEITAGQGALLQQTDGSTTPLENTGWKHQL</sequence>
<evidence type="ECO:0000313" key="6">
    <source>
        <dbReference type="Proteomes" id="UP000263642"/>
    </source>
</evidence>
<comment type="pathway">
    <text evidence="2">Cofactor biosynthesis; thiamine diphosphate biosynthesis; thiamine diphosphate from thiamine phosphate: step 1/1.</text>
</comment>
<feature type="binding site" evidence="2">
    <location>
        <position position="248"/>
    </location>
    <ligand>
        <name>substrate</name>
    </ligand>
</feature>
<feature type="binding site" evidence="2">
    <location>
        <position position="303"/>
    </location>
    <ligand>
        <name>substrate</name>
    </ligand>
</feature>
<organism evidence="5 6">
    <name type="scientific">Gimesia maris</name>
    <dbReference type="NCBI Taxonomy" id="122"/>
    <lineage>
        <taxon>Bacteria</taxon>
        <taxon>Pseudomonadati</taxon>
        <taxon>Planctomycetota</taxon>
        <taxon>Planctomycetia</taxon>
        <taxon>Planctomycetales</taxon>
        <taxon>Planctomycetaceae</taxon>
        <taxon>Gimesia</taxon>
    </lineage>
</organism>
<feature type="binding site" evidence="2">
    <location>
        <position position="76"/>
    </location>
    <ligand>
        <name>Mg(2+)</name>
        <dbReference type="ChEBI" id="CHEBI:18420"/>
        <label>2</label>
    </ligand>
</feature>
<accession>A0A3D3R8F8</accession>
<dbReference type="GO" id="GO:0009030">
    <property type="term" value="F:thiamine-phosphate kinase activity"/>
    <property type="evidence" value="ECO:0007669"/>
    <property type="project" value="UniProtKB-UniRule"/>
</dbReference>
<keyword evidence="2" id="KW-0808">Transferase</keyword>
<keyword evidence="2" id="KW-0547">Nucleotide-binding</keyword>
<dbReference type="GO" id="GO:0000287">
    <property type="term" value="F:magnesium ion binding"/>
    <property type="evidence" value="ECO:0007669"/>
    <property type="project" value="UniProtKB-UniRule"/>
</dbReference>
<evidence type="ECO:0000259" key="4">
    <source>
        <dbReference type="Pfam" id="PF02769"/>
    </source>
</evidence>
<dbReference type="Pfam" id="PF02769">
    <property type="entry name" value="AIRS_C"/>
    <property type="match status" value="1"/>
</dbReference>
<dbReference type="GO" id="GO:0009229">
    <property type="term" value="P:thiamine diphosphate biosynthetic process"/>
    <property type="evidence" value="ECO:0007669"/>
    <property type="project" value="UniProtKB-UniRule"/>
</dbReference>
<comment type="function">
    <text evidence="2">Catalyzes the ATP-dependent phosphorylation of thiamine-monophosphate (TMP) to form thiamine-pyrophosphate (TPP), the active form of vitamin B1.</text>
</comment>
<feature type="domain" description="PurM-like C-terminal" evidence="4">
    <location>
        <begin position="170"/>
        <end position="285"/>
    </location>
</feature>
<dbReference type="GO" id="GO:0009228">
    <property type="term" value="P:thiamine biosynthetic process"/>
    <property type="evidence" value="ECO:0007669"/>
    <property type="project" value="UniProtKB-KW"/>
</dbReference>
<dbReference type="Gene3D" id="3.30.1330.10">
    <property type="entry name" value="PurM-like, N-terminal domain"/>
    <property type="match status" value="1"/>
</dbReference>
<feature type="binding site" evidence="2">
    <location>
        <position position="30"/>
    </location>
    <ligand>
        <name>Mg(2+)</name>
        <dbReference type="ChEBI" id="CHEBI:18420"/>
        <label>4</label>
    </ligand>
</feature>
<feature type="binding site" evidence="2">
    <location>
        <position position="47"/>
    </location>
    <ligand>
        <name>Mg(2+)</name>
        <dbReference type="ChEBI" id="CHEBI:18420"/>
        <label>1</label>
    </ligand>
</feature>
<dbReference type="InterPro" id="IPR016188">
    <property type="entry name" value="PurM-like_N"/>
</dbReference>
<feature type="binding site" evidence="2">
    <location>
        <position position="197"/>
    </location>
    <ligand>
        <name>Mg(2+)</name>
        <dbReference type="ChEBI" id="CHEBI:18420"/>
        <label>3</label>
    </ligand>
</feature>
<proteinExistence type="inferred from homology"/>
<comment type="similarity">
    <text evidence="2">Belongs to the thiamine-monophosphate kinase family.</text>
</comment>
<feature type="binding site" evidence="2">
    <location>
        <position position="47"/>
    </location>
    <ligand>
        <name>Mg(2+)</name>
        <dbReference type="ChEBI" id="CHEBI:18420"/>
        <label>2</label>
    </ligand>
</feature>
<name>A0A3D3R8F8_9PLAN</name>
<keyword evidence="2" id="KW-0067">ATP-binding</keyword>
<dbReference type="PIRSF" id="PIRSF005303">
    <property type="entry name" value="Thiam_monoph_kin"/>
    <property type="match status" value="1"/>
</dbReference>
<protein>
    <recommendedName>
        <fullName evidence="2">Thiamine-monophosphate kinase</fullName>
        <shortName evidence="2">TMP kinase</shortName>
        <shortName evidence="2">Thiamine-phosphate kinase</shortName>
        <ecNumber evidence="2">2.7.4.16</ecNumber>
    </recommendedName>
</protein>
<keyword evidence="2" id="KW-0479">Metal-binding</keyword>
<dbReference type="GO" id="GO:0005524">
    <property type="term" value="F:ATP binding"/>
    <property type="evidence" value="ECO:0007669"/>
    <property type="project" value="UniProtKB-UniRule"/>
</dbReference>
<keyword evidence="2 5" id="KW-0418">Kinase</keyword>
<dbReference type="PANTHER" id="PTHR30270:SF0">
    <property type="entry name" value="THIAMINE-MONOPHOSPHATE KINASE"/>
    <property type="match status" value="1"/>
</dbReference>
<dbReference type="SUPFAM" id="SSF55326">
    <property type="entry name" value="PurM N-terminal domain-like"/>
    <property type="match status" value="1"/>
</dbReference>
<evidence type="ECO:0000256" key="1">
    <source>
        <dbReference type="ARBA" id="ARBA00022977"/>
    </source>
</evidence>